<proteinExistence type="predicted"/>
<keyword evidence="9" id="KW-1185">Reference proteome</keyword>
<dbReference type="AlphaFoldDB" id="A0A842J4P7"/>
<name>A0A842J4P7_9BACT</name>
<feature type="transmembrane region" description="Helical" evidence="5">
    <location>
        <begin position="6"/>
        <end position="25"/>
    </location>
</feature>
<gene>
    <name evidence="8" type="ORF">H7R39_04850</name>
</gene>
<organism evidence="8 9">
    <name type="scientific">Campylobacter massiliensis</name>
    <dbReference type="NCBI Taxonomy" id="2762557"/>
    <lineage>
        <taxon>Bacteria</taxon>
        <taxon>Pseudomonadati</taxon>
        <taxon>Campylobacterota</taxon>
        <taxon>Epsilonproteobacteria</taxon>
        <taxon>Campylobacterales</taxon>
        <taxon>Campylobacteraceae</taxon>
        <taxon>Campylobacter</taxon>
    </lineage>
</organism>
<protein>
    <submittedName>
        <fullName evidence="8">NINE protein</fullName>
    </submittedName>
</protein>
<evidence type="ECO:0000256" key="3">
    <source>
        <dbReference type="ARBA" id="ARBA00022989"/>
    </source>
</evidence>
<evidence type="ECO:0000259" key="7">
    <source>
        <dbReference type="Pfam" id="PF09851"/>
    </source>
</evidence>
<evidence type="ECO:0000256" key="2">
    <source>
        <dbReference type="ARBA" id="ARBA00022692"/>
    </source>
</evidence>
<keyword evidence="3 5" id="KW-1133">Transmembrane helix</keyword>
<feature type="transmembrane region" description="Helical" evidence="5">
    <location>
        <begin position="32"/>
        <end position="57"/>
    </location>
</feature>
<evidence type="ECO:0000313" key="9">
    <source>
        <dbReference type="Proteomes" id="UP000552683"/>
    </source>
</evidence>
<dbReference type="Pfam" id="PF05154">
    <property type="entry name" value="TM2"/>
    <property type="match status" value="1"/>
</dbReference>
<keyword evidence="4 5" id="KW-0472">Membrane</keyword>
<feature type="domain" description="SHOCT" evidence="7">
    <location>
        <begin position="92"/>
        <end position="119"/>
    </location>
</feature>
<evidence type="ECO:0000256" key="5">
    <source>
        <dbReference type="SAM" id="Phobius"/>
    </source>
</evidence>
<evidence type="ECO:0000256" key="4">
    <source>
        <dbReference type="ARBA" id="ARBA00023136"/>
    </source>
</evidence>
<sequence length="120" mass="13970">MGDNVYIAYALWLLTGWFGGHRFYLGKFVSGFAMMALFFIGYSLAWAIVGCVFWALWGAWWLFDLRLTGAVVEKNQKKEALKDKLRAQDLEERLRRLYELYESGAISKEEFEARKEILLG</sequence>
<dbReference type="GO" id="GO:0016020">
    <property type="term" value="C:membrane"/>
    <property type="evidence" value="ECO:0007669"/>
    <property type="project" value="UniProtKB-SubCell"/>
</dbReference>
<dbReference type="Proteomes" id="UP000552683">
    <property type="component" value="Unassembled WGS sequence"/>
</dbReference>
<accession>A0A842J4P7</accession>
<dbReference type="Pfam" id="PF09851">
    <property type="entry name" value="SHOCT"/>
    <property type="match status" value="1"/>
</dbReference>
<evidence type="ECO:0000313" key="8">
    <source>
        <dbReference type="EMBL" id="MBC2882591.1"/>
    </source>
</evidence>
<dbReference type="InterPro" id="IPR007829">
    <property type="entry name" value="TM2"/>
</dbReference>
<dbReference type="InterPro" id="IPR018649">
    <property type="entry name" value="SHOCT"/>
</dbReference>
<comment type="subcellular location">
    <subcellularLocation>
        <location evidence="1">Membrane</location>
        <topology evidence="1">Multi-pass membrane protein</topology>
    </subcellularLocation>
</comment>
<reference evidence="8 9" key="1">
    <citation type="submission" date="2020-08" db="EMBL/GenBank/DDBJ databases">
        <title>Complete genome and description of Campylobacter massiliensis Marseille-Q3452 sp. nov.</title>
        <authorList>
            <person name="Antezack A."/>
        </authorList>
    </citation>
    <scope>NUCLEOTIDE SEQUENCE [LARGE SCALE GENOMIC DNA]</scope>
    <source>
        <strain evidence="8 9">Marseille-Q3452</strain>
    </source>
</reference>
<comment type="caution">
    <text evidence="8">The sequence shown here is derived from an EMBL/GenBank/DDBJ whole genome shotgun (WGS) entry which is preliminary data.</text>
</comment>
<evidence type="ECO:0000256" key="1">
    <source>
        <dbReference type="ARBA" id="ARBA00004141"/>
    </source>
</evidence>
<dbReference type="RefSeq" id="WP_185898190.1">
    <property type="nucleotide sequence ID" value="NZ_JACLZK010000001.1"/>
</dbReference>
<keyword evidence="2 5" id="KW-0812">Transmembrane</keyword>
<evidence type="ECO:0000259" key="6">
    <source>
        <dbReference type="Pfam" id="PF05154"/>
    </source>
</evidence>
<feature type="domain" description="TM2" evidence="6">
    <location>
        <begin position="2"/>
        <end position="50"/>
    </location>
</feature>
<dbReference type="EMBL" id="JACLZK010000001">
    <property type="protein sequence ID" value="MBC2882591.1"/>
    <property type="molecule type" value="Genomic_DNA"/>
</dbReference>